<organism evidence="1 2">
    <name type="scientific">Selenomonas ruminantium</name>
    <dbReference type="NCBI Taxonomy" id="971"/>
    <lineage>
        <taxon>Bacteria</taxon>
        <taxon>Bacillati</taxon>
        <taxon>Bacillota</taxon>
        <taxon>Negativicutes</taxon>
        <taxon>Selenomonadales</taxon>
        <taxon>Selenomonadaceae</taxon>
        <taxon>Selenomonas</taxon>
    </lineage>
</organism>
<name>A0A1I0VI56_SELRU</name>
<evidence type="ECO:0000313" key="1">
    <source>
        <dbReference type="EMBL" id="SFA75717.1"/>
    </source>
</evidence>
<dbReference type="AlphaFoldDB" id="A0A1I0VI56"/>
<reference evidence="1 2" key="1">
    <citation type="submission" date="2016-10" db="EMBL/GenBank/DDBJ databases">
        <authorList>
            <person name="de Groot N.N."/>
        </authorList>
    </citation>
    <scope>NUCLEOTIDE SEQUENCE [LARGE SCALE GENOMIC DNA]</scope>
    <source>
        <strain evidence="1 2">L14</strain>
    </source>
</reference>
<accession>A0A1I0VI56</accession>
<sequence length="97" mass="10442">MTVFINGEAGATSYPVAAGNTVNLVDLDSGRMWFKSTDVNGMPCPMRTFEIKEVTPPPAGGDMVSRKEFDKLSQQLQNLQQLLVNAQAPAEKGGKAK</sequence>
<dbReference type="EMBL" id="FOJX01000001">
    <property type="protein sequence ID" value="SFA75717.1"/>
    <property type="molecule type" value="Genomic_DNA"/>
</dbReference>
<protein>
    <submittedName>
        <fullName evidence="1">Uncharacterized protein</fullName>
    </submittedName>
</protein>
<evidence type="ECO:0000313" key="2">
    <source>
        <dbReference type="Proteomes" id="UP000183843"/>
    </source>
</evidence>
<proteinExistence type="predicted"/>
<dbReference type="Proteomes" id="UP000183843">
    <property type="component" value="Unassembled WGS sequence"/>
</dbReference>
<gene>
    <name evidence="1" type="ORF">SAMN05216587_101614</name>
</gene>